<dbReference type="FunFam" id="3.100.10.10:FF:000007">
    <property type="entry name" value="50S ribosomal protein L15"/>
    <property type="match status" value="1"/>
</dbReference>
<keyword evidence="7" id="KW-1185">Reference proteome</keyword>
<proteinExistence type="inferred from homology"/>
<dbReference type="EnsemblPlants" id="AET3Gv20644500.4">
    <property type="protein sequence ID" value="AET3Gv20644500.4"/>
    <property type="gene ID" value="AET3Gv20644500"/>
</dbReference>
<evidence type="ECO:0000256" key="3">
    <source>
        <dbReference type="ARBA" id="ARBA00023274"/>
    </source>
</evidence>
<feature type="region of interest" description="Disordered" evidence="4">
    <location>
        <begin position="104"/>
        <end position="161"/>
    </location>
</feature>
<dbReference type="Gramene" id="AET3Gv20644500.4">
    <property type="protein sequence ID" value="AET3Gv20644500.4"/>
    <property type="gene ID" value="AET3Gv20644500"/>
</dbReference>
<comment type="similarity">
    <text evidence="1">Belongs to the universal ribosomal protein uL15 family.</text>
</comment>
<dbReference type="Proteomes" id="UP000015105">
    <property type="component" value="Chromosome 3D"/>
</dbReference>
<dbReference type="PANTHER" id="PTHR12934:SF11">
    <property type="entry name" value="LARGE RIBOSOMAL SUBUNIT PROTEIN UL15M"/>
    <property type="match status" value="1"/>
</dbReference>
<keyword evidence="2" id="KW-0689">Ribosomal protein</keyword>
<dbReference type="GO" id="GO:0003735">
    <property type="term" value="F:structural constituent of ribosome"/>
    <property type="evidence" value="ECO:0007669"/>
    <property type="project" value="InterPro"/>
</dbReference>
<evidence type="ECO:0000259" key="5">
    <source>
        <dbReference type="Pfam" id="PF00828"/>
    </source>
</evidence>
<evidence type="ECO:0000256" key="1">
    <source>
        <dbReference type="ARBA" id="ARBA00007320"/>
    </source>
</evidence>
<protein>
    <recommendedName>
        <fullName evidence="5">Large ribosomal subunit protein uL15/eL18 domain-containing protein</fullName>
    </recommendedName>
</protein>
<reference evidence="7" key="1">
    <citation type="journal article" date="2014" name="Science">
        <title>Ancient hybridizations among the ancestral genomes of bread wheat.</title>
        <authorList>
            <consortium name="International Wheat Genome Sequencing Consortium,"/>
            <person name="Marcussen T."/>
            <person name="Sandve S.R."/>
            <person name="Heier L."/>
            <person name="Spannagl M."/>
            <person name="Pfeifer M."/>
            <person name="Jakobsen K.S."/>
            <person name="Wulff B.B."/>
            <person name="Steuernagel B."/>
            <person name="Mayer K.F."/>
            <person name="Olsen O.A."/>
        </authorList>
    </citation>
    <scope>NUCLEOTIDE SEQUENCE [LARGE SCALE GENOMIC DNA]</scope>
    <source>
        <strain evidence="7">cv. AL8/78</strain>
    </source>
</reference>
<accession>A0A453FD31</accession>
<organism evidence="6 7">
    <name type="scientific">Aegilops tauschii subsp. strangulata</name>
    <name type="common">Goatgrass</name>
    <dbReference type="NCBI Taxonomy" id="200361"/>
    <lineage>
        <taxon>Eukaryota</taxon>
        <taxon>Viridiplantae</taxon>
        <taxon>Streptophyta</taxon>
        <taxon>Embryophyta</taxon>
        <taxon>Tracheophyta</taxon>
        <taxon>Spermatophyta</taxon>
        <taxon>Magnoliopsida</taxon>
        <taxon>Liliopsida</taxon>
        <taxon>Poales</taxon>
        <taxon>Poaceae</taxon>
        <taxon>BOP clade</taxon>
        <taxon>Pooideae</taxon>
        <taxon>Triticodae</taxon>
        <taxon>Triticeae</taxon>
        <taxon>Triticinae</taxon>
        <taxon>Aegilops</taxon>
    </lineage>
</organism>
<reference evidence="7" key="2">
    <citation type="journal article" date="2017" name="Nat. Plants">
        <title>The Aegilops tauschii genome reveals multiple impacts of transposons.</title>
        <authorList>
            <person name="Zhao G."/>
            <person name="Zou C."/>
            <person name="Li K."/>
            <person name="Wang K."/>
            <person name="Li T."/>
            <person name="Gao L."/>
            <person name="Zhang X."/>
            <person name="Wang H."/>
            <person name="Yang Z."/>
            <person name="Liu X."/>
            <person name="Jiang W."/>
            <person name="Mao L."/>
            <person name="Kong X."/>
            <person name="Jiao Y."/>
            <person name="Jia J."/>
        </authorList>
    </citation>
    <scope>NUCLEOTIDE SEQUENCE [LARGE SCALE GENOMIC DNA]</scope>
    <source>
        <strain evidence="7">cv. AL8/78</strain>
    </source>
</reference>
<reference evidence="6" key="5">
    <citation type="journal article" date="2021" name="G3 (Bethesda)">
        <title>Aegilops tauschii genome assembly Aet v5.0 features greater sequence contiguity and improved annotation.</title>
        <authorList>
            <person name="Wang L."/>
            <person name="Zhu T."/>
            <person name="Rodriguez J.C."/>
            <person name="Deal K.R."/>
            <person name="Dubcovsky J."/>
            <person name="McGuire P.E."/>
            <person name="Lux T."/>
            <person name="Spannagl M."/>
            <person name="Mayer K.F.X."/>
            <person name="Baldrich P."/>
            <person name="Meyers B.C."/>
            <person name="Huo N."/>
            <person name="Gu Y.Q."/>
            <person name="Zhou H."/>
            <person name="Devos K.M."/>
            <person name="Bennetzen J.L."/>
            <person name="Unver T."/>
            <person name="Budak H."/>
            <person name="Gulick P.J."/>
            <person name="Galiba G."/>
            <person name="Kalapos B."/>
            <person name="Nelson D.R."/>
            <person name="Li P."/>
            <person name="You F.M."/>
            <person name="Luo M.C."/>
            <person name="Dvorak J."/>
        </authorList>
    </citation>
    <scope>NUCLEOTIDE SEQUENCE [LARGE SCALE GENOMIC DNA]</scope>
    <source>
        <strain evidence="6">cv. AL8/78</strain>
    </source>
</reference>
<dbReference type="Gene3D" id="3.100.10.10">
    <property type="match status" value="1"/>
</dbReference>
<evidence type="ECO:0000256" key="2">
    <source>
        <dbReference type="ARBA" id="ARBA00022980"/>
    </source>
</evidence>
<dbReference type="InterPro" id="IPR021131">
    <property type="entry name" value="Ribosomal_uL15/eL18"/>
</dbReference>
<dbReference type="GO" id="GO:0005762">
    <property type="term" value="C:mitochondrial large ribosomal subunit"/>
    <property type="evidence" value="ECO:0007669"/>
    <property type="project" value="TreeGrafter"/>
</dbReference>
<reference evidence="6" key="3">
    <citation type="journal article" date="2017" name="Nature">
        <title>Genome sequence of the progenitor of the wheat D genome Aegilops tauschii.</title>
        <authorList>
            <person name="Luo M.C."/>
            <person name="Gu Y.Q."/>
            <person name="Puiu D."/>
            <person name="Wang H."/>
            <person name="Twardziok S.O."/>
            <person name="Deal K.R."/>
            <person name="Huo N."/>
            <person name="Zhu T."/>
            <person name="Wang L."/>
            <person name="Wang Y."/>
            <person name="McGuire P.E."/>
            <person name="Liu S."/>
            <person name="Long H."/>
            <person name="Ramasamy R.K."/>
            <person name="Rodriguez J.C."/>
            <person name="Van S.L."/>
            <person name="Yuan L."/>
            <person name="Wang Z."/>
            <person name="Xia Z."/>
            <person name="Xiao L."/>
            <person name="Anderson O.D."/>
            <person name="Ouyang S."/>
            <person name="Liang Y."/>
            <person name="Zimin A.V."/>
            <person name="Pertea G."/>
            <person name="Qi P."/>
            <person name="Bennetzen J.L."/>
            <person name="Dai X."/>
            <person name="Dawson M.W."/>
            <person name="Muller H.G."/>
            <person name="Kugler K."/>
            <person name="Rivarola-Duarte L."/>
            <person name="Spannagl M."/>
            <person name="Mayer K.F.X."/>
            <person name="Lu F.H."/>
            <person name="Bevan M.W."/>
            <person name="Leroy P."/>
            <person name="Li P."/>
            <person name="You F.M."/>
            <person name="Sun Q."/>
            <person name="Liu Z."/>
            <person name="Lyons E."/>
            <person name="Wicker T."/>
            <person name="Salzberg S.L."/>
            <person name="Devos K.M."/>
            <person name="Dvorak J."/>
        </authorList>
    </citation>
    <scope>NUCLEOTIDE SEQUENCE [LARGE SCALE GENOMIC DNA]</scope>
    <source>
        <strain evidence="6">cv. AL8/78</strain>
    </source>
</reference>
<dbReference type="GO" id="GO:0006412">
    <property type="term" value="P:translation"/>
    <property type="evidence" value="ECO:0007669"/>
    <property type="project" value="InterPro"/>
</dbReference>
<dbReference type="HAMAP" id="MF_01341">
    <property type="entry name" value="Ribosomal_uL15"/>
    <property type="match status" value="1"/>
</dbReference>
<evidence type="ECO:0000256" key="4">
    <source>
        <dbReference type="SAM" id="MobiDB-lite"/>
    </source>
</evidence>
<reference evidence="6" key="4">
    <citation type="submission" date="2019-03" db="UniProtKB">
        <authorList>
            <consortium name="EnsemblPlants"/>
        </authorList>
    </citation>
    <scope>IDENTIFICATION</scope>
</reference>
<dbReference type="AlphaFoldDB" id="A0A453FD31"/>
<feature type="domain" description="Large ribosomal subunit protein uL15/eL18" evidence="5">
    <location>
        <begin position="181"/>
        <end position="255"/>
    </location>
</feature>
<feature type="compositionally biased region" description="Basic residues" evidence="4">
    <location>
        <begin position="135"/>
        <end position="144"/>
    </location>
</feature>
<dbReference type="InterPro" id="IPR036227">
    <property type="entry name" value="Ribosomal_uL15/eL18_sf"/>
</dbReference>
<evidence type="ECO:0000313" key="6">
    <source>
        <dbReference type="EnsemblPlants" id="AET3Gv20644500.4"/>
    </source>
</evidence>
<name>A0A453FD31_AEGTS</name>
<feature type="region of interest" description="Disordered" evidence="4">
    <location>
        <begin position="283"/>
        <end position="309"/>
    </location>
</feature>
<dbReference type="SUPFAM" id="SSF52080">
    <property type="entry name" value="Ribosomal proteins L15p and L18e"/>
    <property type="match status" value="1"/>
</dbReference>
<evidence type="ECO:0000313" key="7">
    <source>
        <dbReference type="Proteomes" id="UP000015105"/>
    </source>
</evidence>
<dbReference type="Pfam" id="PF00828">
    <property type="entry name" value="Ribosomal_L27A"/>
    <property type="match status" value="1"/>
</dbReference>
<dbReference type="STRING" id="200361.A0A453FD31"/>
<keyword evidence="3" id="KW-0687">Ribonucleoprotein</keyword>
<dbReference type="InterPro" id="IPR030878">
    <property type="entry name" value="Ribosomal_uL15"/>
</dbReference>
<dbReference type="NCBIfam" id="TIGR01071">
    <property type="entry name" value="rplO_bact"/>
    <property type="match status" value="1"/>
</dbReference>
<dbReference type="PANTHER" id="PTHR12934">
    <property type="entry name" value="50S RIBOSOMAL PROTEIN L15"/>
    <property type="match status" value="1"/>
</dbReference>
<sequence>RLRFYATEPSILTLNPRRSQTGGGSRQPTTAAMLRRASQLLRTIPAATVFPRRLPQPHRHPLPAPPAYLSPAPRQPSYFYATESAAAPAARPPKVPRPLRTVGSLLRLNDIRDNPGATQQKTRKGRGIGSGKGKTAGRGHKGQKARGTARFGFEGGQTPLRRRLPRRGFKNRFSLTFQPCGLGKIAKLINAGKIDSSELITMKTLKDTSAIGKQIKDGIRLMGRGAEEIKWPIHLEVSRATARAKAAVEAAGGTVRLVYYNKLGFRALLKPEWFAKKGRLIPKAARPPPKQRDKVDSIGRLPAPTKPLPFTSEELEFTAKREAAKVIAA</sequence>
<dbReference type="InterPro" id="IPR005749">
    <property type="entry name" value="Ribosomal_uL15_bac-type"/>
</dbReference>